<organism evidence="1 2">
    <name type="scientific">Schumannella luteola</name>
    <dbReference type="NCBI Taxonomy" id="472059"/>
    <lineage>
        <taxon>Bacteria</taxon>
        <taxon>Bacillati</taxon>
        <taxon>Actinomycetota</taxon>
        <taxon>Actinomycetes</taxon>
        <taxon>Micrococcales</taxon>
        <taxon>Microbacteriaceae</taxon>
        <taxon>Schumannella</taxon>
    </lineage>
</organism>
<reference evidence="1 2" key="1">
    <citation type="submission" date="2020-07" db="EMBL/GenBank/DDBJ databases">
        <title>Sequencing the genomes of 1000 actinobacteria strains.</title>
        <authorList>
            <person name="Klenk H.-P."/>
        </authorList>
    </citation>
    <scope>NUCLEOTIDE SEQUENCE [LARGE SCALE GENOMIC DNA]</scope>
    <source>
        <strain evidence="1 2">DSM 23141</strain>
    </source>
</reference>
<dbReference type="EMBL" id="JACBZY010000001">
    <property type="protein sequence ID" value="NYG99544.1"/>
    <property type="molecule type" value="Genomic_DNA"/>
</dbReference>
<dbReference type="AlphaFoldDB" id="A0A852YE16"/>
<sequence length="137" mass="15122">MSARKAVADAITKHLPKAWTIKPHLFSVDNLRQPVVMVETVEYTRATSDKGAPIDRLHRHDLVLHVLVAETAPEKRADAIESAADRVVEALEKVAQDKSAVALQWGQATFDVTENFPSADITVTTYLPHDYPAVPTK</sequence>
<name>A0A852YE16_9MICO</name>
<evidence type="ECO:0000313" key="2">
    <source>
        <dbReference type="Proteomes" id="UP000553888"/>
    </source>
</evidence>
<accession>A0A852YE16</accession>
<protein>
    <recommendedName>
        <fullName evidence="3">DUF3168 domain-containing protein</fullName>
    </recommendedName>
</protein>
<keyword evidence="2" id="KW-1185">Reference proteome</keyword>
<dbReference type="Proteomes" id="UP000553888">
    <property type="component" value="Unassembled WGS sequence"/>
</dbReference>
<comment type="caution">
    <text evidence="1">The sequence shown here is derived from an EMBL/GenBank/DDBJ whole genome shotgun (WGS) entry which is preliminary data.</text>
</comment>
<evidence type="ECO:0008006" key="3">
    <source>
        <dbReference type="Google" id="ProtNLM"/>
    </source>
</evidence>
<dbReference type="RefSeq" id="WP_179567791.1">
    <property type="nucleotide sequence ID" value="NZ_JACBZY010000001.1"/>
</dbReference>
<evidence type="ECO:0000313" key="1">
    <source>
        <dbReference type="EMBL" id="NYG99544.1"/>
    </source>
</evidence>
<proteinExistence type="predicted"/>
<gene>
    <name evidence="1" type="ORF">BJ979_002170</name>
</gene>